<evidence type="ECO:0000256" key="3">
    <source>
        <dbReference type="ARBA" id="ARBA00022598"/>
    </source>
</evidence>
<dbReference type="Gene3D" id="3.10.310.40">
    <property type="match status" value="1"/>
</dbReference>
<evidence type="ECO:0000256" key="5">
    <source>
        <dbReference type="ARBA" id="ARBA00022741"/>
    </source>
</evidence>
<feature type="binding site" evidence="13">
    <location>
        <position position="663"/>
    </location>
    <ligand>
        <name>Zn(2+)</name>
        <dbReference type="ChEBI" id="CHEBI:29105"/>
    </ligand>
</feature>
<dbReference type="NCBIfam" id="TIGR00344">
    <property type="entry name" value="alaS"/>
    <property type="match status" value="1"/>
</dbReference>
<keyword evidence="3 13" id="KW-0436">Ligase</keyword>
<dbReference type="Gene3D" id="6.10.250.550">
    <property type="match status" value="1"/>
</dbReference>
<dbReference type="InterPro" id="IPR023033">
    <property type="entry name" value="Ala_tRNA_ligase_euk/bac"/>
</dbReference>
<dbReference type="Proteomes" id="UP000484547">
    <property type="component" value="Unassembled WGS sequence"/>
</dbReference>
<keyword evidence="18" id="KW-1185">Reference proteome</keyword>
<dbReference type="Gene3D" id="2.40.30.130">
    <property type="match status" value="1"/>
</dbReference>
<keyword evidence="6 13" id="KW-0862">Zinc</keyword>
<dbReference type="InterPro" id="IPR045864">
    <property type="entry name" value="aa-tRNA-synth_II/BPL/LPL"/>
</dbReference>
<dbReference type="RefSeq" id="WP_155163589.1">
    <property type="nucleotide sequence ID" value="NZ_WNBG01000001.1"/>
</dbReference>
<keyword evidence="13" id="KW-0963">Cytoplasm</keyword>
<dbReference type="GO" id="GO:0005829">
    <property type="term" value="C:cytosol"/>
    <property type="evidence" value="ECO:0007669"/>
    <property type="project" value="TreeGrafter"/>
</dbReference>
<feature type="coiled-coil region" evidence="14">
    <location>
        <begin position="729"/>
        <end position="756"/>
    </location>
</feature>
<evidence type="ECO:0000256" key="7">
    <source>
        <dbReference type="ARBA" id="ARBA00022840"/>
    </source>
</evidence>
<dbReference type="FunFam" id="3.30.930.10:FF:000004">
    <property type="entry name" value="Alanine--tRNA ligase"/>
    <property type="match status" value="1"/>
</dbReference>
<dbReference type="SUPFAM" id="SSF50447">
    <property type="entry name" value="Translation proteins"/>
    <property type="match status" value="1"/>
</dbReference>
<comment type="cofactor">
    <cofactor evidence="13">
        <name>Zn(2+)</name>
        <dbReference type="ChEBI" id="CHEBI:29105"/>
    </cofactor>
    <text evidence="13">Binds 1 zinc ion per subunit.</text>
</comment>
<organism evidence="16 19">
    <name type="scientific">Phascolarctobacterium faecium</name>
    <dbReference type="NCBI Taxonomy" id="33025"/>
    <lineage>
        <taxon>Bacteria</taxon>
        <taxon>Bacillati</taxon>
        <taxon>Bacillota</taxon>
        <taxon>Negativicutes</taxon>
        <taxon>Acidaminococcales</taxon>
        <taxon>Acidaminococcaceae</taxon>
        <taxon>Phascolarctobacterium</taxon>
    </lineage>
</organism>
<proteinExistence type="inferred from homology"/>
<protein>
    <recommendedName>
        <fullName evidence="13">Alanine--tRNA ligase</fullName>
        <ecNumber evidence="13">6.1.1.7</ecNumber>
    </recommendedName>
    <alternativeName>
        <fullName evidence="13">Alanyl-tRNA synthetase</fullName>
        <shortName evidence="13">AlaRS</shortName>
    </alternativeName>
</protein>
<dbReference type="Proteomes" id="UP000443070">
    <property type="component" value="Unassembled WGS sequence"/>
</dbReference>
<dbReference type="PANTHER" id="PTHR11777:SF9">
    <property type="entry name" value="ALANINE--TRNA LIGASE, CYTOPLASMIC"/>
    <property type="match status" value="1"/>
</dbReference>
<dbReference type="GO" id="GO:0005524">
    <property type="term" value="F:ATP binding"/>
    <property type="evidence" value="ECO:0007669"/>
    <property type="project" value="UniProtKB-UniRule"/>
</dbReference>
<keyword evidence="10 13" id="KW-0030">Aminoacyl-tRNA synthetase</keyword>
<comment type="similarity">
    <text evidence="1 13">Belongs to the class-II aminoacyl-tRNA synthetase family.</text>
</comment>
<evidence type="ECO:0000256" key="9">
    <source>
        <dbReference type="ARBA" id="ARBA00022917"/>
    </source>
</evidence>
<keyword evidence="9 13" id="KW-0648">Protein biosynthesis</keyword>
<evidence type="ECO:0000313" key="19">
    <source>
        <dbReference type="Proteomes" id="UP000484547"/>
    </source>
</evidence>
<dbReference type="OrthoDB" id="9803884at2"/>
<dbReference type="Pfam" id="PF02272">
    <property type="entry name" value="DHHA1"/>
    <property type="match status" value="1"/>
</dbReference>
<feature type="binding site" evidence="13">
    <location>
        <position position="667"/>
    </location>
    <ligand>
        <name>Zn(2+)</name>
        <dbReference type="ChEBI" id="CHEBI:29105"/>
    </ligand>
</feature>
<dbReference type="InterPro" id="IPR018164">
    <property type="entry name" value="Ala-tRNA-synth_IIc_N"/>
</dbReference>
<evidence type="ECO:0000259" key="15">
    <source>
        <dbReference type="PROSITE" id="PS50860"/>
    </source>
</evidence>
<feature type="binding site" evidence="13">
    <location>
        <position position="561"/>
    </location>
    <ligand>
        <name>Zn(2+)</name>
        <dbReference type="ChEBI" id="CHEBI:29105"/>
    </ligand>
</feature>
<feature type="binding site" evidence="13">
    <location>
        <position position="565"/>
    </location>
    <ligand>
        <name>Zn(2+)</name>
        <dbReference type="ChEBI" id="CHEBI:29105"/>
    </ligand>
</feature>
<evidence type="ECO:0000256" key="14">
    <source>
        <dbReference type="SAM" id="Coils"/>
    </source>
</evidence>
<evidence type="ECO:0000313" key="17">
    <source>
        <dbReference type="EMBL" id="MTU03250.1"/>
    </source>
</evidence>
<comment type="domain">
    <text evidence="13">Consists of three domains; the N-terminal catalytic domain, the editing domain and the C-terminal C-Ala domain. The editing domain removes incorrectly charged amino acids, while the C-Ala domain, along with tRNA(Ala), serves as a bridge to cooperatively bring together the editing and aminoacylation centers thus stimulating deacylation of misacylated tRNAs.</text>
</comment>
<keyword evidence="7 13" id="KW-0067">ATP-binding</keyword>
<dbReference type="PRINTS" id="PR00980">
    <property type="entry name" value="TRNASYNTHALA"/>
</dbReference>
<dbReference type="SUPFAM" id="SSF55186">
    <property type="entry name" value="ThrRS/AlaRS common domain"/>
    <property type="match status" value="1"/>
</dbReference>
<dbReference type="Gene3D" id="3.30.54.20">
    <property type="match status" value="1"/>
</dbReference>
<comment type="caution">
    <text evidence="16">The sequence shown here is derived from an EMBL/GenBank/DDBJ whole genome shotgun (WGS) entry which is preliminary data.</text>
</comment>
<dbReference type="FunFam" id="3.30.980.10:FF:000004">
    <property type="entry name" value="Alanine--tRNA ligase, cytoplasmic"/>
    <property type="match status" value="1"/>
</dbReference>
<keyword evidence="5 13" id="KW-0547">Nucleotide-binding</keyword>
<dbReference type="EMBL" id="WNBW01000001">
    <property type="protein sequence ID" value="MTU03250.1"/>
    <property type="molecule type" value="Genomic_DNA"/>
</dbReference>
<evidence type="ECO:0000256" key="2">
    <source>
        <dbReference type="ARBA" id="ARBA00022555"/>
    </source>
</evidence>
<dbReference type="GO" id="GO:0000049">
    <property type="term" value="F:tRNA binding"/>
    <property type="evidence" value="ECO:0007669"/>
    <property type="project" value="UniProtKB-KW"/>
</dbReference>
<comment type="function">
    <text evidence="11 13">Catalyzes the attachment of alanine to tRNA(Ala) in a two-step reaction: alanine is first activated by ATP to form Ala-AMP and then transferred to the acceptor end of tRNA(Ala). Also edits incorrectly charged Ser-tRNA(Ala) and Gly-tRNA(Ala) via its editing domain.</text>
</comment>
<dbReference type="EC" id="6.1.1.7" evidence="13"/>
<sequence length="874" mass="95215">MKYMTGNEIREKFLKFFEDRGHLILPSASLIPQDDPTLLLIGAGMAPFKPFFTGKMKPPSPRIATCQKCVRTGDIENVGRTARHHTYFEMLGNFSFGDYFKKEIIPWSWEFVTKELGIPADKLWITIHTEDDEAFDIWHNVVGLPEERIVRLEENFWEIGSGPCGPCSEIHVDLGEERGCGKPTCAVGCDCDRFLEIWNLVFTQYNQNEDGTYTPLANKNIDTGAGLERLASVLQGKPSNFETDLIFPIIEYASEVAAVEYGRERKTDISLKVIADHARSMTFMIADGILPSNEGRGYVLRRILRRAVRHGRLIGIDKMFLAGAVDVVIEMYGHVYPNLVEKREYIQKVIEMEETSFLRTLRQGSELLSDEIAKLEAAGATILDGATAFKLNDTFGFPWELTAEILEENGMTMDKAGFDAALEVQRKMAREARDDKAGRPVIYNTRGIDIASLKVDEAADTGKIVMLYPAHDAQPIENAEDGKDVAVILDVTAFHAEGGGQLGDLGRITAPTGVIEVENTKKLPDGATIQIGRVVEGTVNVGDAVTYEVNSCRKSDIARNHTATHLMHAALKSVLGGHVNQAGSYVGPDRLRFDFSHFSPVTEEELSRVEAIVNEEILAAKGVTIEELPIEEAKKRGAMALFGEKYGDIVRVVTVPGFSMEFCGGVHVTNTAQIGMFKIISESSTGAGVRRIEAVTGHGAVAHVNEMEAMVKGLAASLKCRVTDVPARLTALQGELKAVEQKAAELADKIAKAQVSDVDSQIRDIKGIKALVQQVSVDDIEALRNLGDQMRDKVGGVVVLASVFADGKISILTMATKDAVAKGIHAGNIVKEVARICGGGGGGRPDMAQAGGKDASKLGEALEAAWGVIETQVK</sequence>
<comment type="catalytic activity">
    <reaction evidence="12 13">
        <text>tRNA(Ala) + L-alanine + ATP = L-alanyl-tRNA(Ala) + AMP + diphosphate</text>
        <dbReference type="Rhea" id="RHEA:12540"/>
        <dbReference type="Rhea" id="RHEA-COMP:9657"/>
        <dbReference type="Rhea" id="RHEA-COMP:9923"/>
        <dbReference type="ChEBI" id="CHEBI:30616"/>
        <dbReference type="ChEBI" id="CHEBI:33019"/>
        <dbReference type="ChEBI" id="CHEBI:57972"/>
        <dbReference type="ChEBI" id="CHEBI:78442"/>
        <dbReference type="ChEBI" id="CHEBI:78497"/>
        <dbReference type="ChEBI" id="CHEBI:456215"/>
        <dbReference type="EC" id="6.1.1.7"/>
    </reaction>
</comment>
<gene>
    <name evidence="13 16" type="primary">alaS</name>
    <name evidence="16" type="ORF">GMD11_02395</name>
    <name evidence="17" type="ORF">GMD18_02390</name>
</gene>
<dbReference type="AlphaFoldDB" id="A0A7X3BUS6"/>
<dbReference type="SUPFAM" id="SSF55681">
    <property type="entry name" value="Class II aaRS and biotin synthetases"/>
    <property type="match status" value="1"/>
</dbReference>
<dbReference type="InterPro" id="IPR003156">
    <property type="entry name" value="DHHA1_dom"/>
</dbReference>
<dbReference type="FunFam" id="3.10.310.40:FF:000001">
    <property type="entry name" value="Alanine--tRNA ligase"/>
    <property type="match status" value="1"/>
</dbReference>
<evidence type="ECO:0000256" key="11">
    <source>
        <dbReference type="ARBA" id="ARBA00024779"/>
    </source>
</evidence>
<dbReference type="CDD" id="cd00673">
    <property type="entry name" value="AlaRS_core"/>
    <property type="match status" value="1"/>
</dbReference>
<dbReference type="Gene3D" id="3.30.930.10">
    <property type="entry name" value="Bira Bifunctional Protein, Domain 2"/>
    <property type="match status" value="1"/>
</dbReference>
<dbReference type="EMBL" id="WNBM01000001">
    <property type="protein sequence ID" value="MTT75119.1"/>
    <property type="molecule type" value="Genomic_DNA"/>
</dbReference>
<dbReference type="InterPro" id="IPR009000">
    <property type="entry name" value="Transl_B-barrel_sf"/>
</dbReference>
<dbReference type="Pfam" id="PF01411">
    <property type="entry name" value="tRNA-synt_2c"/>
    <property type="match status" value="1"/>
</dbReference>
<dbReference type="GO" id="GO:0002161">
    <property type="term" value="F:aminoacyl-tRNA deacylase activity"/>
    <property type="evidence" value="ECO:0007669"/>
    <property type="project" value="TreeGrafter"/>
</dbReference>
<dbReference type="SUPFAM" id="SSF101353">
    <property type="entry name" value="Putative anticodon-binding domain of alanyl-tRNA synthetase (AlaRS)"/>
    <property type="match status" value="1"/>
</dbReference>
<dbReference type="HAMAP" id="MF_00036_B">
    <property type="entry name" value="Ala_tRNA_synth_B"/>
    <property type="match status" value="1"/>
</dbReference>
<dbReference type="InterPro" id="IPR018165">
    <property type="entry name" value="Ala-tRNA-synth_IIc_core"/>
</dbReference>
<dbReference type="InterPro" id="IPR050058">
    <property type="entry name" value="Ala-tRNA_ligase"/>
</dbReference>
<evidence type="ECO:0000256" key="1">
    <source>
        <dbReference type="ARBA" id="ARBA00008226"/>
    </source>
</evidence>
<keyword evidence="14" id="KW-0175">Coiled coil</keyword>
<dbReference type="FunFam" id="3.30.54.20:FF:000001">
    <property type="entry name" value="Alanine--tRNA ligase"/>
    <property type="match status" value="1"/>
</dbReference>
<evidence type="ECO:0000256" key="6">
    <source>
        <dbReference type="ARBA" id="ARBA00022833"/>
    </source>
</evidence>
<dbReference type="Gene3D" id="3.30.980.10">
    <property type="entry name" value="Threonyl-trna Synthetase, Chain A, domain 2"/>
    <property type="match status" value="1"/>
</dbReference>
<keyword evidence="8 13" id="KW-0694">RNA-binding</keyword>
<evidence type="ECO:0000256" key="8">
    <source>
        <dbReference type="ARBA" id="ARBA00022884"/>
    </source>
</evidence>
<dbReference type="InterPro" id="IPR002318">
    <property type="entry name" value="Ala-tRNA-lgiase_IIc"/>
</dbReference>
<comment type="subcellular location">
    <subcellularLocation>
        <location evidence="13">Cytoplasm</location>
    </subcellularLocation>
</comment>
<evidence type="ECO:0000256" key="4">
    <source>
        <dbReference type="ARBA" id="ARBA00022723"/>
    </source>
</evidence>
<feature type="domain" description="Alanyl-transfer RNA synthetases family profile" evidence="15">
    <location>
        <begin position="4"/>
        <end position="706"/>
    </location>
</feature>
<dbReference type="PROSITE" id="PS50860">
    <property type="entry name" value="AA_TRNA_LIGASE_II_ALA"/>
    <property type="match status" value="1"/>
</dbReference>
<dbReference type="Pfam" id="PF07973">
    <property type="entry name" value="tRNA_SAD"/>
    <property type="match status" value="1"/>
</dbReference>
<dbReference type="GO" id="GO:0140096">
    <property type="term" value="F:catalytic activity, acting on a protein"/>
    <property type="evidence" value="ECO:0007669"/>
    <property type="project" value="UniProtKB-ARBA"/>
</dbReference>
<evidence type="ECO:0000313" key="18">
    <source>
        <dbReference type="Proteomes" id="UP000443070"/>
    </source>
</evidence>
<dbReference type="GO" id="GO:0008270">
    <property type="term" value="F:zinc ion binding"/>
    <property type="evidence" value="ECO:0007669"/>
    <property type="project" value="UniProtKB-UniRule"/>
</dbReference>
<evidence type="ECO:0000256" key="13">
    <source>
        <dbReference type="HAMAP-Rule" id="MF_00036"/>
    </source>
</evidence>
<evidence type="ECO:0000256" key="12">
    <source>
        <dbReference type="ARBA" id="ARBA00048300"/>
    </source>
</evidence>
<dbReference type="InterPro" id="IPR012947">
    <property type="entry name" value="tRNA_SAD"/>
</dbReference>
<reference evidence="18 19" key="1">
    <citation type="journal article" date="2019" name="Nat. Med.">
        <title>A library of human gut bacterial isolates paired with longitudinal multiomics data enables mechanistic microbiome research.</title>
        <authorList>
            <person name="Poyet M."/>
            <person name="Groussin M."/>
            <person name="Gibbons S.M."/>
            <person name="Avila-Pacheco J."/>
            <person name="Jiang X."/>
            <person name="Kearney S.M."/>
            <person name="Perrotta A.R."/>
            <person name="Berdy B."/>
            <person name="Zhao S."/>
            <person name="Lieberman T.D."/>
            <person name="Swanson P.K."/>
            <person name="Smith M."/>
            <person name="Roesemann S."/>
            <person name="Alexander J.E."/>
            <person name="Rich S.A."/>
            <person name="Livny J."/>
            <person name="Vlamakis H."/>
            <person name="Clish C."/>
            <person name="Bullock K."/>
            <person name="Deik A."/>
            <person name="Scott J."/>
            <person name="Pierce K.A."/>
            <person name="Xavier R.J."/>
            <person name="Alm E.J."/>
        </authorList>
    </citation>
    <scope>NUCLEOTIDE SEQUENCE [LARGE SCALE GENOMIC DNA]</scope>
    <source>
        <strain evidence="16 19">BIOML-A13</strain>
        <strain evidence="17 18">BIOML-A3</strain>
    </source>
</reference>
<dbReference type="SMART" id="SM00863">
    <property type="entry name" value="tRNA_SAD"/>
    <property type="match status" value="1"/>
</dbReference>
<dbReference type="GO" id="GO:0004813">
    <property type="term" value="F:alanine-tRNA ligase activity"/>
    <property type="evidence" value="ECO:0007669"/>
    <property type="project" value="UniProtKB-UniRule"/>
</dbReference>
<evidence type="ECO:0000313" key="16">
    <source>
        <dbReference type="EMBL" id="MTT75119.1"/>
    </source>
</evidence>
<name>A0A7X3BUS6_9FIRM</name>
<dbReference type="PANTHER" id="PTHR11777">
    <property type="entry name" value="ALANYL-TRNA SYNTHETASE"/>
    <property type="match status" value="1"/>
</dbReference>
<dbReference type="InterPro" id="IPR018162">
    <property type="entry name" value="Ala-tRNA-ligase_IIc_anticod-bd"/>
</dbReference>
<keyword evidence="2 13" id="KW-0820">tRNA-binding</keyword>
<accession>A0A7X3BUS6</accession>
<dbReference type="GO" id="GO:0006419">
    <property type="term" value="P:alanyl-tRNA aminoacylation"/>
    <property type="evidence" value="ECO:0007669"/>
    <property type="project" value="UniProtKB-UniRule"/>
</dbReference>
<evidence type="ECO:0000256" key="10">
    <source>
        <dbReference type="ARBA" id="ARBA00023146"/>
    </source>
</evidence>
<dbReference type="InterPro" id="IPR018163">
    <property type="entry name" value="Thr/Ala-tRNA-synth_IIc_edit"/>
</dbReference>
<dbReference type="GO" id="GO:0016740">
    <property type="term" value="F:transferase activity"/>
    <property type="evidence" value="ECO:0007669"/>
    <property type="project" value="UniProtKB-ARBA"/>
</dbReference>
<keyword evidence="4 13" id="KW-0479">Metal-binding</keyword>